<comment type="similarity">
    <text evidence="3">Belongs to the TPP enzyme family.</text>
</comment>
<dbReference type="InterPro" id="IPR012001">
    <property type="entry name" value="Thiamin_PyroP_enz_TPP-bd_dom"/>
</dbReference>
<evidence type="ECO:0000256" key="3">
    <source>
        <dbReference type="ARBA" id="ARBA00007812"/>
    </source>
</evidence>
<accession>A0A3S5EJX6</accession>
<evidence type="ECO:0000259" key="10">
    <source>
        <dbReference type="Pfam" id="PF02775"/>
    </source>
</evidence>
<keyword evidence="7" id="KW-0786">Thiamine pyrophosphate</keyword>
<dbReference type="PANTHER" id="PTHR18968">
    <property type="entry name" value="THIAMINE PYROPHOSPHATE ENZYMES"/>
    <property type="match status" value="1"/>
</dbReference>
<evidence type="ECO:0000256" key="9">
    <source>
        <dbReference type="ARBA" id="ARBA00048670"/>
    </source>
</evidence>
<dbReference type="RefSeq" id="WP_048633768.1">
    <property type="nucleotide sequence ID" value="NZ_CVQQ01000013.1"/>
</dbReference>
<keyword evidence="5" id="KW-0285">Flavoprotein</keyword>
<dbReference type="EC" id="2.2.1.6" evidence="4"/>
<gene>
    <name evidence="12" type="primary">mdlC_2</name>
    <name evidence="12" type="ORF">NCTC10437_04975</name>
</gene>
<dbReference type="UniPathway" id="UPA00047">
    <property type="reaction ID" value="UER00055"/>
</dbReference>
<name>A0A3S5EJX6_MYCAU</name>
<dbReference type="Gene3D" id="3.40.50.970">
    <property type="match status" value="2"/>
</dbReference>
<dbReference type="GO" id="GO:0000287">
    <property type="term" value="F:magnesium ion binding"/>
    <property type="evidence" value="ECO:0007669"/>
    <property type="project" value="UniProtKB-ARBA"/>
</dbReference>
<dbReference type="PANTHER" id="PTHR18968:SF86">
    <property type="entry name" value="ACETOLACTATE SYNTHASE LARGE SUBUNIT ILVX-RELATED"/>
    <property type="match status" value="1"/>
</dbReference>
<reference evidence="12 13" key="1">
    <citation type="submission" date="2018-12" db="EMBL/GenBank/DDBJ databases">
        <authorList>
            <consortium name="Pathogen Informatics"/>
        </authorList>
    </citation>
    <scope>NUCLEOTIDE SEQUENCE [LARGE SCALE GENOMIC DNA]</scope>
    <source>
        <strain evidence="12 13">NCTC10437</strain>
    </source>
</reference>
<dbReference type="GO" id="GO:0009097">
    <property type="term" value="P:isoleucine biosynthetic process"/>
    <property type="evidence" value="ECO:0007669"/>
    <property type="project" value="UniProtKB-UniPathway"/>
</dbReference>
<dbReference type="EMBL" id="LR134356">
    <property type="protein sequence ID" value="VEG57953.1"/>
    <property type="molecule type" value="Genomic_DNA"/>
</dbReference>
<evidence type="ECO:0000256" key="1">
    <source>
        <dbReference type="ARBA" id="ARBA00004974"/>
    </source>
</evidence>
<keyword evidence="12" id="KW-0436">Ligase</keyword>
<dbReference type="Pfam" id="PF02775">
    <property type="entry name" value="TPP_enzyme_C"/>
    <property type="match status" value="1"/>
</dbReference>
<comment type="catalytic activity">
    <reaction evidence="9">
        <text>2 pyruvate + H(+) = (2S)-2-acetolactate + CO2</text>
        <dbReference type="Rhea" id="RHEA:25249"/>
        <dbReference type="ChEBI" id="CHEBI:15361"/>
        <dbReference type="ChEBI" id="CHEBI:15378"/>
        <dbReference type="ChEBI" id="CHEBI:16526"/>
        <dbReference type="ChEBI" id="CHEBI:58476"/>
        <dbReference type="EC" id="2.2.1.6"/>
    </reaction>
</comment>
<dbReference type="CDD" id="cd07035">
    <property type="entry name" value="TPP_PYR_POX_like"/>
    <property type="match status" value="1"/>
</dbReference>
<dbReference type="GO" id="GO:0016874">
    <property type="term" value="F:ligase activity"/>
    <property type="evidence" value="ECO:0007669"/>
    <property type="project" value="UniProtKB-KW"/>
</dbReference>
<evidence type="ECO:0000259" key="11">
    <source>
        <dbReference type="Pfam" id="PF02776"/>
    </source>
</evidence>
<evidence type="ECO:0000313" key="13">
    <source>
        <dbReference type="Proteomes" id="UP000279306"/>
    </source>
</evidence>
<dbReference type="KEGG" id="mauu:NCTC10437_04975"/>
<keyword evidence="13" id="KW-1185">Reference proteome</keyword>
<dbReference type="InterPro" id="IPR045229">
    <property type="entry name" value="TPP_enz"/>
</dbReference>
<keyword evidence="6" id="KW-0274">FAD</keyword>
<dbReference type="NCBIfam" id="NF005760">
    <property type="entry name" value="PRK07586.1"/>
    <property type="match status" value="1"/>
</dbReference>
<dbReference type="CDD" id="cd02002">
    <property type="entry name" value="TPP_BFDC"/>
    <property type="match status" value="1"/>
</dbReference>
<dbReference type="GO" id="GO:0050660">
    <property type="term" value="F:flavin adenine dinucleotide binding"/>
    <property type="evidence" value="ECO:0007669"/>
    <property type="project" value="TreeGrafter"/>
</dbReference>
<dbReference type="Pfam" id="PF02776">
    <property type="entry name" value="TPP_enzyme_N"/>
    <property type="match status" value="1"/>
</dbReference>
<dbReference type="InterPro" id="IPR029061">
    <property type="entry name" value="THDP-binding"/>
</dbReference>
<dbReference type="AlphaFoldDB" id="A0A3S5EJX6"/>
<keyword evidence="12" id="KW-0456">Lyase</keyword>
<evidence type="ECO:0000256" key="4">
    <source>
        <dbReference type="ARBA" id="ARBA00013145"/>
    </source>
</evidence>
<dbReference type="GO" id="GO:0016829">
    <property type="term" value="F:lyase activity"/>
    <property type="evidence" value="ECO:0007669"/>
    <property type="project" value="UniProtKB-KW"/>
</dbReference>
<keyword evidence="8" id="KW-0028">Amino-acid biosynthesis</keyword>
<organism evidence="12 13">
    <name type="scientific">Mycolicibacterium aurum</name>
    <name type="common">Mycobacterium aurum</name>
    <dbReference type="NCBI Taxonomy" id="1791"/>
    <lineage>
        <taxon>Bacteria</taxon>
        <taxon>Bacillati</taxon>
        <taxon>Actinomycetota</taxon>
        <taxon>Actinomycetes</taxon>
        <taxon>Mycobacteriales</taxon>
        <taxon>Mycobacteriaceae</taxon>
        <taxon>Mycolicibacterium</taxon>
    </lineage>
</organism>
<dbReference type="OrthoDB" id="2443624at2"/>
<proteinExistence type="inferred from homology"/>
<evidence type="ECO:0000256" key="2">
    <source>
        <dbReference type="ARBA" id="ARBA00005025"/>
    </source>
</evidence>
<protein>
    <recommendedName>
        <fullName evidence="4">acetolactate synthase</fullName>
        <ecNumber evidence="4">2.2.1.6</ecNumber>
    </recommendedName>
</protein>
<evidence type="ECO:0000256" key="5">
    <source>
        <dbReference type="ARBA" id="ARBA00022630"/>
    </source>
</evidence>
<dbReference type="SUPFAM" id="SSF52518">
    <property type="entry name" value="Thiamin diphosphate-binding fold (THDP-binding)"/>
    <property type="match status" value="2"/>
</dbReference>
<comment type="pathway">
    <text evidence="1">Amino-acid biosynthesis; L-isoleucine biosynthesis; L-isoleucine from 2-oxobutanoate: step 1/4.</text>
</comment>
<dbReference type="GO" id="GO:0009099">
    <property type="term" value="P:L-valine biosynthetic process"/>
    <property type="evidence" value="ECO:0007669"/>
    <property type="project" value="UniProtKB-UniPathway"/>
</dbReference>
<comment type="pathway">
    <text evidence="2">Amino-acid biosynthesis; L-valine biosynthesis; L-valine from pyruvate: step 1/4.</text>
</comment>
<dbReference type="GO" id="GO:0003984">
    <property type="term" value="F:acetolactate synthase activity"/>
    <property type="evidence" value="ECO:0007669"/>
    <property type="project" value="UniProtKB-EC"/>
</dbReference>
<dbReference type="GO" id="GO:0030976">
    <property type="term" value="F:thiamine pyrophosphate binding"/>
    <property type="evidence" value="ECO:0007669"/>
    <property type="project" value="InterPro"/>
</dbReference>
<dbReference type="UniPathway" id="UPA00049">
    <property type="reaction ID" value="UER00059"/>
</dbReference>
<evidence type="ECO:0000256" key="7">
    <source>
        <dbReference type="ARBA" id="ARBA00023052"/>
    </source>
</evidence>
<sequence length="518" mass="51698">MNGAQSLLTTLVGNGVDVCFANPGTSEMHFVAALDAVPQMRGVLTLFEGVATGAADGYARMADKPAGVLLHLGPGLGNGLANLHNARRARTPMVVVVGDHATYHKKYDAPLESDIDSVAGTVSGWVRRTADTADVAADAAAAVAASRAGKVSTLILPADVSWADGGGTAPAIPAPADPTVDDDAVLSAVDVLQSGAPTVILIGGDATRTAGLAAAVRIAAASGARVLCETFPARLRRGAGIPAIERLAYFAEAAQEQLAGAAHLILAGATSPVSFFAYPGKPSDLVPDGCDVHILAEHAGAAAALEQLADELSPGSIAEVAAAARPEMPTGGLTAFSVAAVVGALLPENAVIVDESNTAGVGVAAATAGAPAHDVLTLTGGAIGYGIPAAVGAAIAAPDRPVLSLQADGSAMYTLSALWTQARENLDVTTVIFNNGTYDILRIELARVGATSAGAPGPRALELLDLGSPAIDFVKIAEGMGVPARRVTTAEELAGAMADAFAAPGPHLIDAVVPSLFG</sequence>
<evidence type="ECO:0000256" key="6">
    <source>
        <dbReference type="ARBA" id="ARBA00022827"/>
    </source>
</evidence>
<keyword evidence="8" id="KW-0100">Branched-chain amino acid biosynthesis</keyword>
<feature type="domain" description="Thiamine pyrophosphate enzyme TPP-binding" evidence="10">
    <location>
        <begin position="379"/>
        <end position="510"/>
    </location>
</feature>
<evidence type="ECO:0000256" key="8">
    <source>
        <dbReference type="ARBA" id="ARBA00023304"/>
    </source>
</evidence>
<dbReference type="STRING" id="1791.GCA_001049355_03911"/>
<evidence type="ECO:0000313" key="12">
    <source>
        <dbReference type="EMBL" id="VEG57953.1"/>
    </source>
</evidence>
<dbReference type="InterPro" id="IPR011766">
    <property type="entry name" value="TPP_enzyme_TPP-bd"/>
</dbReference>
<feature type="domain" description="Thiamine pyrophosphate enzyme N-terminal TPP-binding" evidence="11">
    <location>
        <begin position="1"/>
        <end position="106"/>
    </location>
</feature>
<dbReference type="Proteomes" id="UP000279306">
    <property type="component" value="Chromosome"/>
</dbReference>